<dbReference type="PANTHER" id="PTHR31465:SF11">
    <property type="entry name" value="DOMAIN PROTEIN, PUTATIVE (AFU_ORTHOLOGUE AFUA_3G10770)-RELATED"/>
    <property type="match status" value="1"/>
</dbReference>
<dbReference type="GO" id="GO:0005886">
    <property type="term" value="C:plasma membrane"/>
    <property type="evidence" value="ECO:0007669"/>
    <property type="project" value="TreeGrafter"/>
</dbReference>
<feature type="transmembrane region" description="Helical" evidence="5">
    <location>
        <begin position="203"/>
        <end position="224"/>
    </location>
</feature>
<sequence>MPIARFKGCAPYDPEFGNQYGYKPSTAAAGIFTALFAISTILHIVQASWRRMWWNYMFAVGALAETMGWAGRAWSSQCPSNLNAFLLQIVTLIFAPAFFMAGVYIILGRLIALTGGKGKSSIISPTWYLWIFCSCDMISLVIQAVGGSKASKAAAADPPTQSKTGTNIMVSGIVFQMASMTLFVGFVLDFLRRTRKMNATLGKRVNILIAATAFSVLLIFIRSIYRTVELLQGWDGYLLTHESYFIGLDGTTMFLAVAIFNVVHPAWFLPRAIGHVGLSKNDIESEAEK</sequence>
<feature type="transmembrane region" description="Helical" evidence="5">
    <location>
        <begin position="168"/>
        <end position="191"/>
    </location>
</feature>
<dbReference type="PANTHER" id="PTHR31465">
    <property type="entry name" value="PROTEIN RTA1-RELATED"/>
    <property type="match status" value="1"/>
</dbReference>
<comment type="subcellular location">
    <subcellularLocation>
        <location evidence="1">Membrane</location>
        <topology evidence="1">Multi-pass membrane protein</topology>
    </subcellularLocation>
</comment>
<dbReference type="GO" id="GO:0000324">
    <property type="term" value="C:fungal-type vacuole"/>
    <property type="evidence" value="ECO:0007669"/>
    <property type="project" value="TreeGrafter"/>
</dbReference>
<feature type="transmembrane region" description="Helical" evidence="5">
    <location>
        <begin position="244"/>
        <end position="263"/>
    </location>
</feature>
<name>A0A9P4TY87_9PEZI</name>
<evidence type="ECO:0000256" key="4">
    <source>
        <dbReference type="ARBA" id="ARBA00023136"/>
    </source>
</evidence>
<dbReference type="EMBL" id="MU007045">
    <property type="protein sequence ID" value="KAF2429637.1"/>
    <property type="molecule type" value="Genomic_DNA"/>
</dbReference>
<evidence type="ECO:0000256" key="5">
    <source>
        <dbReference type="SAM" id="Phobius"/>
    </source>
</evidence>
<evidence type="ECO:0000256" key="3">
    <source>
        <dbReference type="ARBA" id="ARBA00022989"/>
    </source>
</evidence>
<evidence type="ECO:0000256" key="2">
    <source>
        <dbReference type="ARBA" id="ARBA00022692"/>
    </source>
</evidence>
<dbReference type="Pfam" id="PF04479">
    <property type="entry name" value="RTA1"/>
    <property type="match status" value="1"/>
</dbReference>
<feature type="transmembrane region" description="Helical" evidence="5">
    <location>
        <begin position="127"/>
        <end position="148"/>
    </location>
</feature>
<feature type="transmembrane region" description="Helical" evidence="5">
    <location>
        <begin position="26"/>
        <end position="45"/>
    </location>
</feature>
<feature type="transmembrane region" description="Helical" evidence="5">
    <location>
        <begin position="82"/>
        <end position="107"/>
    </location>
</feature>
<keyword evidence="7" id="KW-1185">Reference proteome</keyword>
<comment type="caution">
    <text evidence="6">The sequence shown here is derived from an EMBL/GenBank/DDBJ whole genome shotgun (WGS) entry which is preliminary data.</text>
</comment>
<feature type="transmembrane region" description="Helical" evidence="5">
    <location>
        <begin position="52"/>
        <end position="70"/>
    </location>
</feature>
<organism evidence="6 7">
    <name type="scientific">Tothia fuscella</name>
    <dbReference type="NCBI Taxonomy" id="1048955"/>
    <lineage>
        <taxon>Eukaryota</taxon>
        <taxon>Fungi</taxon>
        <taxon>Dikarya</taxon>
        <taxon>Ascomycota</taxon>
        <taxon>Pezizomycotina</taxon>
        <taxon>Dothideomycetes</taxon>
        <taxon>Pleosporomycetidae</taxon>
        <taxon>Venturiales</taxon>
        <taxon>Cylindrosympodiaceae</taxon>
        <taxon>Tothia</taxon>
    </lineage>
</organism>
<gene>
    <name evidence="6" type="ORF">EJ08DRAFT_590553</name>
</gene>
<keyword evidence="3 5" id="KW-1133">Transmembrane helix</keyword>
<keyword evidence="2 5" id="KW-0812">Transmembrane</keyword>
<accession>A0A9P4TY87</accession>
<evidence type="ECO:0000313" key="6">
    <source>
        <dbReference type="EMBL" id="KAF2429637.1"/>
    </source>
</evidence>
<proteinExistence type="predicted"/>
<evidence type="ECO:0000313" key="7">
    <source>
        <dbReference type="Proteomes" id="UP000800235"/>
    </source>
</evidence>
<dbReference type="Proteomes" id="UP000800235">
    <property type="component" value="Unassembled WGS sequence"/>
</dbReference>
<keyword evidence="4 5" id="KW-0472">Membrane</keyword>
<dbReference type="InterPro" id="IPR007568">
    <property type="entry name" value="RTA1"/>
</dbReference>
<dbReference type="OrthoDB" id="1844152at2759"/>
<evidence type="ECO:0000256" key="1">
    <source>
        <dbReference type="ARBA" id="ARBA00004141"/>
    </source>
</evidence>
<dbReference type="AlphaFoldDB" id="A0A9P4TY87"/>
<reference evidence="6" key="1">
    <citation type="journal article" date="2020" name="Stud. Mycol.">
        <title>101 Dothideomycetes genomes: a test case for predicting lifestyles and emergence of pathogens.</title>
        <authorList>
            <person name="Haridas S."/>
            <person name="Albert R."/>
            <person name="Binder M."/>
            <person name="Bloem J."/>
            <person name="Labutti K."/>
            <person name="Salamov A."/>
            <person name="Andreopoulos B."/>
            <person name="Baker S."/>
            <person name="Barry K."/>
            <person name="Bills G."/>
            <person name="Bluhm B."/>
            <person name="Cannon C."/>
            <person name="Castanera R."/>
            <person name="Culley D."/>
            <person name="Daum C."/>
            <person name="Ezra D."/>
            <person name="Gonzalez J."/>
            <person name="Henrissat B."/>
            <person name="Kuo A."/>
            <person name="Liang C."/>
            <person name="Lipzen A."/>
            <person name="Lutzoni F."/>
            <person name="Magnuson J."/>
            <person name="Mondo S."/>
            <person name="Nolan M."/>
            <person name="Ohm R."/>
            <person name="Pangilinan J."/>
            <person name="Park H.-J."/>
            <person name="Ramirez L."/>
            <person name="Alfaro M."/>
            <person name="Sun H."/>
            <person name="Tritt A."/>
            <person name="Yoshinaga Y."/>
            <person name="Zwiers L.-H."/>
            <person name="Turgeon B."/>
            <person name="Goodwin S."/>
            <person name="Spatafora J."/>
            <person name="Crous P."/>
            <person name="Grigoriev I."/>
        </authorList>
    </citation>
    <scope>NUCLEOTIDE SEQUENCE</scope>
    <source>
        <strain evidence="6">CBS 130266</strain>
    </source>
</reference>
<protein>
    <submittedName>
        <fullName evidence="6">RTA1-domain-containing protein</fullName>
    </submittedName>
</protein>